<dbReference type="Proteomes" id="UP000001194">
    <property type="component" value="Unassembled WGS sequence"/>
</dbReference>
<keyword evidence="2" id="KW-1185">Reference proteome</keyword>
<evidence type="ECO:0000313" key="2">
    <source>
        <dbReference type="Proteomes" id="UP000001194"/>
    </source>
</evidence>
<proteinExistence type="predicted"/>
<gene>
    <name evidence="1" type="ORF">LACBIDRAFT_332594</name>
</gene>
<reference evidence="1 2" key="1">
    <citation type="journal article" date="2008" name="Nature">
        <title>The genome of Laccaria bicolor provides insights into mycorrhizal symbiosis.</title>
        <authorList>
            <person name="Martin F."/>
            <person name="Aerts A."/>
            <person name="Ahren D."/>
            <person name="Brun A."/>
            <person name="Danchin E.G.J."/>
            <person name="Duchaussoy F."/>
            <person name="Gibon J."/>
            <person name="Kohler A."/>
            <person name="Lindquist E."/>
            <person name="Pereda V."/>
            <person name="Salamov A."/>
            <person name="Shapiro H.J."/>
            <person name="Wuyts J."/>
            <person name="Blaudez D."/>
            <person name="Buee M."/>
            <person name="Brokstein P."/>
            <person name="Canbaeck B."/>
            <person name="Cohen D."/>
            <person name="Courty P.E."/>
            <person name="Coutinho P.M."/>
            <person name="Delaruelle C."/>
            <person name="Detter J.C."/>
            <person name="Deveau A."/>
            <person name="DiFazio S."/>
            <person name="Duplessis S."/>
            <person name="Fraissinet-Tachet L."/>
            <person name="Lucic E."/>
            <person name="Frey-Klett P."/>
            <person name="Fourrey C."/>
            <person name="Feussner I."/>
            <person name="Gay G."/>
            <person name="Grimwood J."/>
            <person name="Hoegger P.J."/>
            <person name="Jain P."/>
            <person name="Kilaru S."/>
            <person name="Labbe J."/>
            <person name="Lin Y.C."/>
            <person name="Legue V."/>
            <person name="Le Tacon F."/>
            <person name="Marmeisse R."/>
            <person name="Melayah D."/>
            <person name="Montanini B."/>
            <person name="Muratet M."/>
            <person name="Nehls U."/>
            <person name="Niculita-Hirzel H."/>
            <person name="Oudot-Le Secq M.P."/>
            <person name="Peter M."/>
            <person name="Quesneville H."/>
            <person name="Rajashekar B."/>
            <person name="Reich M."/>
            <person name="Rouhier N."/>
            <person name="Schmutz J."/>
            <person name="Yin T."/>
            <person name="Chalot M."/>
            <person name="Henrissat B."/>
            <person name="Kuees U."/>
            <person name="Lucas S."/>
            <person name="Van de Peer Y."/>
            <person name="Podila G.K."/>
            <person name="Polle A."/>
            <person name="Pukkila P.J."/>
            <person name="Richardson P.M."/>
            <person name="Rouze P."/>
            <person name="Sanders I.R."/>
            <person name="Stajich J.E."/>
            <person name="Tunlid A."/>
            <person name="Tuskan G."/>
            <person name="Grigoriev I.V."/>
        </authorList>
    </citation>
    <scope>NUCLEOTIDE SEQUENCE [LARGE SCALE GENOMIC DNA]</scope>
    <source>
        <strain evidence="2">S238N-H82 / ATCC MYA-4686</strain>
    </source>
</reference>
<accession>B0DTA4</accession>
<feature type="non-terminal residue" evidence="1">
    <location>
        <position position="444"/>
    </location>
</feature>
<sequence length="444" mass="49640">MDNATPFQVHADALAHYDPSHLNQQISDDQDFDAAVPPPLTTYIPHGTGNIAPNKSAAAQLPDLERKMAQQQTKFATVHLAKGYDGTKEATTRLFAELEECAAAVTTRASPHTIAKRTLVMAWWNLQSIVPKSKFNKQIKARTLSNLCTIFIVIISNYTIEPSTLKRAGQALLTKYGYYNYLRDQVVHSRGSTQGPTHAKWRELGFFIKLKHVRVFRKGENTWSVMVYFREFKCAIGTATGDEQTHVLEGVCHPHNILFDPTVVLIAHLFLRNAFAKKYESITDLCKDDSVEFLIDEDMKDEPLFLASEPGGRSFSVPHRAAMAHSVSDSSSHWLEQASLPTSGVTAWRRDAGNMYALQLGESIAKDLMNHVTTGVFRASYSRNTNNISTVSIRVAGTKETRPVSGRDEQKAAESNFMKKTAFQLHLENRRRGSNPQLPPATFF</sequence>
<name>B0DTA4_LACBS</name>
<dbReference type="InParanoid" id="B0DTA4"/>
<protein>
    <submittedName>
        <fullName evidence="1">Predicted protein</fullName>
    </submittedName>
</protein>
<organism evidence="2">
    <name type="scientific">Laccaria bicolor (strain S238N-H82 / ATCC MYA-4686)</name>
    <name type="common">Bicoloured deceiver</name>
    <name type="synonym">Laccaria laccata var. bicolor</name>
    <dbReference type="NCBI Taxonomy" id="486041"/>
    <lineage>
        <taxon>Eukaryota</taxon>
        <taxon>Fungi</taxon>
        <taxon>Dikarya</taxon>
        <taxon>Basidiomycota</taxon>
        <taxon>Agaricomycotina</taxon>
        <taxon>Agaricomycetes</taxon>
        <taxon>Agaricomycetidae</taxon>
        <taxon>Agaricales</taxon>
        <taxon>Agaricineae</taxon>
        <taxon>Hydnangiaceae</taxon>
        <taxon>Laccaria</taxon>
    </lineage>
</organism>
<dbReference type="RefSeq" id="XP_001887131.1">
    <property type="nucleotide sequence ID" value="XM_001887096.1"/>
</dbReference>
<dbReference type="KEGG" id="lbc:LACBIDRAFT_332594"/>
<dbReference type="AlphaFoldDB" id="B0DTA4"/>
<dbReference type="HOGENOM" id="CLU_617612_0_0_1"/>
<dbReference type="EMBL" id="DS547132">
    <property type="protein sequence ID" value="EDR02186.1"/>
    <property type="molecule type" value="Genomic_DNA"/>
</dbReference>
<evidence type="ECO:0000313" key="1">
    <source>
        <dbReference type="EMBL" id="EDR02186.1"/>
    </source>
</evidence>
<dbReference type="OrthoDB" id="3253465at2759"/>
<dbReference type="GeneID" id="6082787"/>